<dbReference type="GO" id="GO:0050660">
    <property type="term" value="F:flavin adenine dinucleotide binding"/>
    <property type="evidence" value="ECO:0007669"/>
    <property type="project" value="UniProtKB-UniRule"/>
</dbReference>
<feature type="domain" description="FAD/NAD(P)-binding" evidence="7">
    <location>
        <begin position="9"/>
        <end position="293"/>
    </location>
</feature>
<feature type="binding site" evidence="6">
    <location>
        <position position="19"/>
    </location>
    <ligand>
        <name>FAD</name>
        <dbReference type="ChEBI" id="CHEBI:57692"/>
    </ligand>
</feature>
<feature type="binding site" evidence="6">
    <location>
        <position position="90"/>
    </location>
    <ligand>
        <name>FAD</name>
        <dbReference type="ChEBI" id="CHEBI:57692"/>
    </ligand>
</feature>
<sequence>MGENANTCFDVTIIGGGPTGMFAAFYAGMRDMKTKVIEAASFLGGKLPYYAEKFLYDVGGIEAITAWNLTKQLEAQARTFEPVIVLSQLIDRMERLADGTFRLTSRTGEVHLTRTIVVAIGGGTLVNQTLEAENAERYEGRHVHYSADSVERFRGRRVLISGGGDSAVDWALTLTNVAEFVGIVHRRETFRAHEGSVAQMRKSPVHVMTSSRIKEIQGDGDRVEGVTVERLETGENVLLRTDEIIVCHGVRPDLGGIKNWGLEIQRDRIVVDSWMQTSIPGIFAAGDVAEYPGKLPGLIAGGFMEGPAAINRVKAYIEPGKEVLPIWSTEHDKFRAR</sequence>
<dbReference type="InterPro" id="IPR050097">
    <property type="entry name" value="Ferredoxin-NADP_redctase_2"/>
</dbReference>
<dbReference type="PRINTS" id="PR00469">
    <property type="entry name" value="PNDRDTASEII"/>
</dbReference>
<keyword evidence="2 6" id="KW-0285">Flavoprotein</keyword>
<comment type="catalytic activity">
    <reaction evidence="6">
        <text>2 reduced [2Fe-2S]-[ferredoxin] + NADP(+) + H(+) = 2 oxidized [2Fe-2S]-[ferredoxin] + NADPH</text>
        <dbReference type="Rhea" id="RHEA:20125"/>
        <dbReference type="Rhea" id="RHEA-COMP:10000"/>
        <dbReference type="Rhea" id="RHEA-COMP:10001"/>
        <dbReference type="ChEBI" id="CHEBI:15378"/>
        <dbReference type="ChEBI" id="CHEBI:33737"/>
        <dbReference type="ChEBI" id="CHEBI:33738"/>
        <dbReference type="ChEBI" id="CHEBI:57783"/>
        <dbReference type="ChEBI" id="CHEBI:58349"/>
        <dbReference type="EC" id="1.18.1.2"/>
    </reaction>
</comment>
<dbReference type="AlphaFoldDB" id="A0A3D9KTW3"/>
<keyword evidence="9" id="KW-1185">Reference proteome</keyword>
<keyword evidence="3 6" id="KW-0274">FAD</keyword>
<accession>A0A3D9KTW3</accession>
<dbReference type="EC" id="1.18.1.2" evidence="6"/>
<evidence type="ECO:0000256" key="5">
    <source>
        <dbReference type="ARBA" id="ARBA00023002"/>
    </source>
</evidence>
<feature type="binding site" evidence="6">
    <location>
        <position position="125"/>
    </location>
    <ligand>
        <name>FAD</name>
        <dbReference type="ChEBI" id="CHEBI:57692"/>
    </ligand>
</feature>
<evidence type="ECO:0000256" key="2">
    <source>
        <dbReference type="ARBA" id="ARBA00022630"/>
    </source>
</evidence>
<dbReference type="Gene3D" id="3.50.50.60">
    <property type="entry name" value="FAD/NAD(P)-binding domain"/>
    <property type="match status" value="2"/>
</dbReference>
<dbReference type="InterPro" id="IPR022890">
    <property type="entry name" value="Fd--NADP_Rdtase_type_2"/>
</dbReference>
<evidence type="ECO:0000313" key="9">
    <source>
        <dbReference type="Proteomes" id="UP000256977"/>
    </source>
</evidence>
<gene>
    <name evidence="8" type="ORF">DFP98_10166</name>
</gene>
<dbReference type="PANTHER" id="PTHR48105">
    <property type="entry name" value="THIOREDOXIN REDUCTASE 1-RELATED-RELATED"/>
    <property type="match status" value="1"/>
</dbReference>
<dbReference type="InterPro" id="IPR036188">
    <property type="entry name" value="FAD/NAD-bd_sf"/>
</dbReference>
<evidence type="ECO:0000313" key="8">
    <source>
        <dbReference type="EMBL" id="RED89095.1"/>
    </source>
</evidence>
<comment type="caution">
    <text evidence="8">The sequence shown here is derived from an EMBL/GenBank/DDBJ whole genome shotgun (WGS) entry which is preliminary data.</text>
</comment>
<dbReference type="Pfam" id="PF07992">
    <property type="entry name" value="Pyr_redox_2"/>
    <property type="match status" value="1"/>
</dbReference>
<keyword evidence="4 6" id="KW-0521">NADP</keyword>
<evidence type="ECO:0000259" key="7">
    <source>
        <dbReference type="Pfam" id="PF07992"/>
    </source>
</evidence>
<feature type="binding site" evidence="6">
    <location>
        <position position="287"/>
    </location>
    <ligand>
        <name>FAD</name>
        <dbReference type="ChEBI" id="CHEBI:57692"/>
    </ligand>
</feature>
<dbReference type="SUPFAM" id="SSF51905">
    <property type="entry name" value="FAD/NAD(P)-binding domain"/>
    <property type="match status" value="1"/>
</dbReference>
<dbReference type="GO" id="GO:0004324">
    <property type="term" value="F:ferredoxin-NADP+ reductase activity"/>
    <property type="evidence" value="ECO:0007669"/>
    <property type="project" value="UniProtKB-UniRule"/>
</dbReference>
<feature type="binding site" evidence="6">
    <location>
        <position position="50"/>
    </location>
    <ligand>
        <name>FAD</name>
        <dbReference type="ChEBI" id="CHEBI:57692"/>
    </ligand>
</feature>
<dbReference type="HAMAP" id="MF_01685">
    <property type="entry name" value="FENR2"/>
    <property type="match status" value="1"/>
</dbReference>
<evidence type="ECO:0000256" key="3">
    <source>
        <dbReference type="ARBA" id="ARBA00022827"/>
    </source>
</evidence>
<dbReference type="RefSeq" id="WP_116058565.1">
    <property type="nucleotide sequence ID" value="NZ_QRDZ01000001.1"/>
</dbReference>
<protein>
    <recommendedName>
        <fullName evidence="6">Ferredoxin--NADP reductase</fullName>
        <shortName evidence="6">FNR</shortName>
        <shortName evidence="6">Fd-NADP(+) reductase</shortName>
        <ecNumber evidence="6">1.18.1.2</ecNumber>
    </recommendedName>
</protein>
<comment type="cofactor">
    <cofactor evidence="6">
        <name>FAD</name>
        <dbReference type="ChEBI" id="CHEBI:57692"/>
    </cofactor>
    <text evidence="6">Binds 1 FAD per subunit.</text>
</comment>
<evidence type="ECO:0000256" key="4">
    <source>
        <dbReference type="ARBA" id="ARBA00022857"/>
    </source>
</evidence>
<proteinExistence type="inferred from homology"/>
<dbReference type="EMBL" id="QRDZ01000001">
    <property type="protein sequence ID" value="RED89095.1"/>
    <property type="molecule type" value="Genomic_DNA"/>
</dbReference>
<evidence type="ECO:0000256" key="6">
    <source>
        <dbReference type="HAMAP-Rule" id="MF_01685"/>
    </source>
</evidence>
<organism evidence="8 9">
    <name type="scientific">Cohnella phaseoli</name>
    <dbReference type="NCBI Taxonomy" id="456490"/>
    <lineage>
        <taxon>Bacteria</taxon>
        <taxon>Bacillati</taxon>
        <taxon>Bacillota</taxon>
        <taxon>Bacilli</taxon>
        <taxon>Bacillales</taxon>
        <taxon>Paenibacillaceae</taxon>
        <taxon>Cohnella</taxon>
    </lineage>
</organism>
<keyword evidence="5 6" id="KW-0560">Oxidoreductase</keyword>
<name>A0A3D9KTW3_9BACL</name>
<comment type="subunit">
    <text evidence="1 6">Homodimer.</text>
</comment>
<evidence type="ECO:0000256" key="1">
    <source>
        <dbReference type="ARBA" id="ARBA00011738"/>
    </source>
</evidence>
<reference evidence="8 9" key="1">
    <citation type="submission" date="2018-07" db="EMBL/GenBank/DDBJ databases">
        <title>Genomic Encyclopedia of Type Strains, Phase III (KMG-III): the genomes of soil and plant-associated and newly described type strains.</title>
        <authorList>
            <person name="Whitman W."/>
        </authorList>
    </citation>
    <scope>NUCLEOTIDE SEQUENCE [LARGE SCALE GENOMIC DNA]</scope>
    <source>
        <strain evidence="8 9">CECT 7287</strain>
    </source>
</reference>
<dbReference type="PRINTS" id="PR00368">
    <property type="entry name" value="FADPNR"/>
</dbReference>
<dbReference type="InterPro" id="IPR023753">
    <property type="entry name" value="FAD/NAD-binding_dom"/>
</dbReference>
<comment type="similarity">
    <text evidence="6">Belongs to the ferredoxin--NADP reductase type 2 family.</text>
</comment>
<dbReference type="OrthoDB" id="9806179at2"/>
<dbReference type="GO" id="GO:0050661">
    <property type="term" value="F:NADP binding"/>
    <property type="evidence" value="ECO:0007669"/>
    <property type="project" value="UniProtKB-UniRule"/>
</dbReference>
<feature type="binding site" evidence="6">
    <location>
        <position position="329"/>
    </location>
    <ligand>
        <name>FAD</name>
        <dbReference type="ChEBI" id="CHEBI:57692"/>
    </ligand>
</feature>
<dbReference type="Proteomes" id="UP000256977">
    <property type="component" value="Unassembled WGS sequence"/>
</dbReference>
<feature type="binding site" evidence="6">
    <location>
        <position position="46"/>
    </location>
    <ligand>
        <name>FAD</name>
        <dbReference type="ChEBI" id="CHEBI:57692"/>
    </ligand>
</feature>
<feature type="binding site" evidence="6">
    <location>
        <position position="38"/>
    </location>
    <ligand>
        <name>FAD</name>
        <dbReference type="ChEBI" id="CHEBI:57692"/>
    </ligand>
</feature>